<dbReference type="PROSITE" id="PS00094">
    <property type="entry name" value="C5_MTASE_1"/>
    <property type="match status" value="1"/>
</dbReference>
<reference evidence="8" key="2">
    <citation type="submission" date="2021-08" db="EMBL/GenBank/DDBJ databases">
        <authorList>
            <person name="Tani A."/>
            <person name="Ola A."/>
            <person name="Ogura Y."/>
            <person name="Katsura K."/>
            <person name="Hayashi T."/>
        </authorList>
    </citation>
    <scope>NUCLEOTIDE SEQUENCE</scope>
    <source>
        <strain evidence="8">JCM 32048</strain>
    </source>
</reference>
<dbReference type="Gene3D" id="3.90.120.10">
    <property type="entry name" value="DNA Methylase, subunit A, domain 2"/>
    <property type="match status" value="1"/>
</dbReference>
<dbReference type="Gene3D" id="3.40.50.150">
    <property type="entry name" value="Vaccinia Virus protein VP39"/>
    <property type="match status" value="1"/>
</dbReference>
<evidence type="ECO:0000313" key="9">
    <source>
        <dbReference type="Proteomes" id="UP001055286"/>
    </source>
</evidence>
<keyword evidence="9" id="KW-1185">Reference proteome</keyword>
<comment type="similarity">
    <text evidence="7">Belongs to the class I-like SAM-binding methyltransferase superfamily. C5-methyltransferase family.</text>
</comment>
<accession>A0AA37HG69</accession>
<dbReference type="PROSITE" id="PS51679">
    <property type="entry name" value="SAM_MT_C5"/>
    <property type="match status" value="1"/>
</dbReference>
<keyword evidence="5" id="KW-0680">Restriction system</keyword>
<evidence type="ECO:0000313" key="8">
    <source>
        <dbReference type="EMBL" id="GJD65158.1"/>
    </source>
</evidence>
<dbReference type="InterPro" id="IPR029063">
    <property type="entry name" value="SAM-dependent_MTases_sf"/>
</dbReference>
<evidence type="ECO:0000256" key="2">
    <source>
        <dbReference type="ARBA" id="ARBA00022603"/>
    </source>
</evidence>
<feature type="active site" evidence="7">
    <location>
        <position position="73"/>
    </location>
</feature>
<dbReference type="InterPro" id="IPR001525">
    <property type="entry name" value="C5_MeTfrase"/>
</dbReference>
<evidence type="ECO:0000256" key="3">
    <source>
        <dbReference type="ARBA" id="ARBA00022679"/>
    </source>
</evidence>
<dbReference type="EMBL" id="BPQJ01000035">
    <property type="protein sequence ID" value="GJD65158.1"/>
    <property type="molecule type" value="Genomic_DNA"/>
</dbReference>
<dbReference type="Pfam" id="PF00145">
    <property type="entry name" value="DNA_methylase"/>
    <property type="match status" value="2"/>
</dbReference>
<keyword evidence="4 7" id="KW-0949">S-adenosyl-L-methionine</keyword>
<dbReference type="PANTHER" id="PTHR10629">
    <property type="entry name" value="CYTOSINE-SPECIFIC METHYLTRANSFERASE"/>
    <property type="match status" value="1"/>
</dbReference>
<dbReference type="RefSeq" id="WP_099899132.1">
    <property type="nucleotide sequence ID" value="NZ_BPQJ01000035.1"/>
</dbReference>
<comment type="caution">
    <text evidence="8">The sequence shown here is derived from an EMBL/GenBank/DDBJ whole genome shotgun (WGS) entry which is preliminary data.</text>
</comment>
<protein>
    <recommendedName>
        <fullName evidence="1">DNA (cytosine-5-)-methyltransferase</fullName>
        <ecNumber evidence="1">2.1.1.37</ecNumber>
    </recommendedName>
</protein>
<dbReference type="GO" id="GO:0032259">
    <property type="term" value="P:methylation"/>
    <property type="evidence" value="ECO:0007669"/>
    <property type="project" value="UniProtKB-KW"/>
</dbReference>
<keyword evidence="3 7" id="KW-0808">Transferase</keyword>
<proteinExistence type="inferred from homology"/>
<evidence type="ECO:0000256" key="7">
    <source>
        <dbReference type="PROSITE-ProRule" id="PRU01016"/>
    </source>
</evidence>
<dbReference type="AlphaFoldDB" id="A0AA37HG69"/>
<evidence type="ECO:0000256" key="5">
    <source>
        <dbReference type="ARBA" id="ARBA00022747"/>
    </source>
</evidence>
<dbReference type="InterPro" id="IPR050390">
    <property type="entry name" value="C5-Methyltransferase"/>
</dbReference>
<organism evidence="8 9">
    <name type="scientific">Methylobacterium frigidaeris</name>
    <dbReference type="NCBI Taxonomy" id="2038277"/>
    <lineage>
        <taxon>Bacteria</taxon>
        <taxon>Pseudomonadati</taxon>
        <taxon>Pseudomonadota</taxon>
        <taxon>Alphaproteobacteria</taxon>
        <taxon>Hyphomicrobiales</taxon>
        <taxon>Methylobacteriaceae</taxon>
        <taxon>Methylobacterium</taxon>
    </lineage>
</organism>
<name>A0AA37HG69_9HYPH</name>
<dbReference type="Proteomes" id="UP001055286">
    <property type="component" value="Unassembled WGS sequence"/>
</dbReference>
<keyword evidence="2 7" id="KW-0489">Methyltransferase</keyword>
<evidence type="ECO:0000256" key="4">
    <source>
        <dbReference type="ARBA" id="ARBA00022691"/>
    </source>
</evidence>
<sequence>MTLRYGSVCSGIEAASVAWHPLGWRPSFFSEIEPAPRAVLAHHWPEVPLHGDFTTIEAGLYDPIDLLVGGTPCQDFSVAGLRAGLDGERGNLTLEFGRLARRLRPRWSVWENVPGVLSSHGGRDFACVLGLLAGRSVEVPAGGWQNSGVVPGYHRAYGLAWRVLDAQYVRVDGFGRAVPQRRRRVFVVGHLGDWRRAAAVLLERACLRGDPAPRRGAGQIAAASLTGSLGRRCGQPDGGDTEGHLVAALTPGNRGVSADQAAAGMVVPVAFGSNDTRGPIEAAATLTHHAGRYDFESETFVTAPIPILEATKRQGEDQSTVKVGTGIGQPGDPMFTLQAGAQHAIAFDTTQITSRENRANPEPGGPCHPLAAGAHPPAIAFDCKAGGDTGFSIGDVAGALRGEGHGGGHAAAMVGHNGGPPLSGWAVRRLTPEECEALQGFPRGHTAVPWRSGTMPDGPRYKALGNSMAVNVMRWLGRRIEMVEALFPSEFQ</sequence>
<dbReference type="PRINTS" id="PR00105">
    <property type="entry name" value="C5METTRFRASE"/>
</dbReference>
<gene>
    <name evidence="8" type="ORF">MPEAHAMD_5345</name>
</gene>
<dbReference type="InterPro" id="IPR018117">
    <property type="entry name" value="C5_DNA_meth_AS"/>
</dbReference>
<dbReference type="EC" id="2.1.1.37" evidence="1"/>
<dbReference type="SUPFAM" id="SSF53335">
    <property type="entry name" value="S-adenosyl-L-methionine-dependent methyltransferases"/>
    <property type="match status" value="1"/>
</dbReference>
<dbReference type="GO" id="GO:0003886">
    <property type="term" value="F:DNA (cytosine-5-)-methyltransferase activity"/>
    <property type="evidence" value="ECO:0007669"/>
    <property type="project" value="UniProtKB-EC"/>
</dbReference>
<comment type="catalytic activity">
    <reaction evidence="6">
        <text>a 2'-deoxycytidine in DNA + S-adenosyl-L-methionine = a 5-methyl-2'-deoxycytidine in DNA + S-adenosyl-L-homocysteine + H(+)</text>
        <dbReference type="Rhea" id="RHEA:13681"/>
        <dbReference type="Rhea" id="RHEA-COMP:11369"/>
        <dbReference type="Rhea" id="RHEA-COMP:11370"/>
        <dbReference type="ChEBI" id="CHEBI:15378"/>
        <dbReference type="ChEBI" id="CHEBI:57856"/>
        <dbReference type="ChEBI" id="CHEBI:59789"/>
        <dbReference type="ChEBI" id="CHEBI:85452"/>
        <dbReference type="ChEBI" id="CHEBI:85454"/>
        <dbReference type="EC" id="2.1.1.37"/>
    </reaction>
</comment>
<dbReference type="GO" id="GO:0009307">
    <property type="term" value="P:DNA restriction-modification system"/>
    <property type="evidence" value="ECO:0007669"/>
    <property type="project" value="UniProtKB-KW"/>
</dbReference>
<dbReference type="PANTHER" id="PTHR10629:SF52">
    <property type="entry name" value="DNA (CYTOSINE-5)-METHYLTRANSFERASE 1"/>
    <property type="match status" value="1"/>
</dbReference>
<evidence type="ECO:0000256" key="1">
    <source>
        <dbReference type="ARBA" id="ARBA00011975"/>
    </source>
</evidence>
<reference evidence="8" key="1">
    <citation type="journal article" date="2016" name="Front. Microbiol.">
        <title>Genome Sequence of the Piezophilic, Mesophilic Sulfate-Reducing Bacterium Desulfovibrio indicus J2T.</title>
        <authorList>
            <person name="Cao J."/>
            <person name="Maignien L."/>
            <person name="Shao Z."/>
            <person name="Alain K."/>
            <person name="Jebbar M."/>
        </authorList>
    </citation>
    <scope>NUCLEOTIDE SEQUENCE</scope>
    <source>
        <strain evidence="8">JCM 32048</strain>
    </source>
</reference>
<evidence type="ECO:0000256" key="6">
    <source>
        <dbReference type="ARBA" id="ARBA00047422"/>
    </source>
</evidence>